<evidence type="ECO:0000313" key="11">
    <source>
        <dbReference type="EMBL" id="QWQ35198.1"/>
    </source>
</evidence>
<comment type="miscellaneous">
    <text evidence="8">This enzyme catalyzes only one turnover and therefore is not strictly catalytic. According to one definition, an enzyme is a biocatalyst that acts repeatedly and over many reaction cycles.</text>
</comment>
<comment type="function">
    <text evidence="8">Involved in the cellular defense against the biological effects of O6-methylguanine (O6-MeG) and O4-methylthymine (O4-MeT) in DNA. Repairs the methylated nucleobase in DNA by stoichiometrically transferring the methyl group to a cysteine residue in the enzyme. This is a suicide reaction: the enzyme is irreversibly inactivated.</text>
</comment>
<dbReference type="FunFam" id="1.10.10.10:FF:000214">
    <property type="entry name" value="Methylated-DNA--protein-cysteine methyltransferase"/>
    <property type="match status" value="1"/>
</dbReference>
<dbReference type="SUPFAM" id="SSF53155">
    <property type="entry name" value="Methylated DNA-protein cysteine methyltransferase domain"/>
    <property type="match status" value="1"/>
</dbReference>
<feature type="domain" description="Methylguanine DNA methyltransferase ribonuclease-like" evidence="10">
    <location>
        <begin position="38"/>
        <end position="100"/>
    </location>
</feature>
<keyword evidence="3 8" id="KW-0489">Methyltransferase</keyword>
<name>A0A975PD73_9MICC</name>
<dbReference type="Pfam" id="PF02870">
    <property type="entry name" value="Methyltransf_1N"/>
    <property type="match status" value="1"/>
</dbReference>
<dbReference type="InterPro" id="IPR014048">
    <property type="entry name" value="MethylDNA_cys_MeTrfase_DNA-bd"/>
</dbReference>
<evidence type="ECO:0000256" key="6">
    <source>
        <dbReference type="ARBA" id="ARBA00023204"/>
    </source>
</evidence>
<evidence type="ECO:0000259" key="10">
    <source>
        <dbReference type="Pfam" id="PF02870"/>
    </source>
</evidence>
<dbReference type="PANTHER" id="PTHR10815">
    <property type="entry name" value="METHYLATED-DNA--PROTEIN-CYSTEINE METHYLTRANSFERASE"/>
    <property type="match status" value="1"/>
</dbReference>
<comment type="subcellular location">
    <subcellularLocation>
        <location evidence="8">Cytoplasm</location>
    </subcellularLocation>
</comment>
<dbReference type="HAMAP" id="MF_00772">
    <property type="entry name" value="OGT"/>
    <property type="match status" value="1"/>
</dbReference>
<dbReference type="InterPro" id="IPR023546">
    <property type="entry name" value="MGMT"/>
</dbReference>
<protein>
    <recommendedName>
        <fullName evidence="8">Methylated-DNA--protein-cysteine methyltransferase</fullName>
        <ecNumber evidence="8">2.1.1.63</ecNumber>
    </recommendedName>
    <alternativeName>
        <fullName evidence="8">6-O-methylguanine-DNA methyltransferase</fullName>
        <shortName evidence="8">MGMT</shortName>
    </alternativeName>
    <alternativeName>
        <fullName evidence="8">O-6-methylguanine-DNA-alkyltransferase</fullName>
    </alternativeName>
</protein>
<dbReference type="InterPro" id="IPR036388">
    <property type="entry name" value="WH-like_DNA-bd_sf"/>
</dbReference>
<evidence type="ECO:0000256" key="3">
    <source>
        <dbReference type="ARBA" id="ARBA00022603"/>
    </source>
</evidence>
<sequence>MAEKPQINPHCPHPRLNPHIANHLLKGTAVRIHKSVVTPLGILTLASEEGSLKAVFAGAPDPAADHGLGRIVEDGFEEAERQLSEYFAGHRCCFDLDLEIRGTDFQRLVWAEVSAIPYGQTCSYKELAIRLGDAAKARSVGAALSRNPLNIVIPTHRVVGSRGSLTGYSSGIDSKRFLLEHESSEATAALRIQCAEAAGLPA</sequence>
<keyword evidence="6 8" id="KW-0234">DNA repair</keyword>
<dbReference type="EMBL" id="CP076456">
    <property type="protein sequence ID" value="QWQ35198.1"/>
    <property type="molecule type" value="Genomic_DNA"/>
</dbReference>
<evidence type="ECO:0000259" key="9">
    <source>
        <dbReference type="Pfam" id="PF01035"/>
    </source>
</evidence>
<dbReference type="Proteomes" id="UP000680588">
    <property type="component" value="Chromosome"/>
</dbReference>
<comment type="catalytic activity">
    <reaction evidence="7 8">
        <text>a 6-O-methyl-2'-deoxyguanosine in DNA + L-cysteinyl-[protein] = S-methyl-L-cysteinyl-[protein] + a 2'-deoxyguanosine in DNA</text>
        <dbReference type="Rhea" id="RHEA:24000"/>
        <dbReference type="Rhea" id="RHEA-COMP:10131"/>
        <dbReference type="Rhea" id="RHEA-COMP:10132"/>
        <dbReference type="Rhea" id="RHEA-COMP:11367"/>
        <dbReference type="Rhea" id="RHEA-COMP:11368"/>
        <dbReference type="ChEBI" id="CHEBI:29950"/>
        <dbReference type="ChEBI" id="CHEBI:82612"/>
        <dbReference type="ChEBI" id="CHEBI:85445"/>
        <dbReference type="ChEBI" id="CHEBI:85448"/>
        <dbReference type="EC" id="2.1.1.63"/>
    </reaction>
</comment>
<organism evidence="11 12">
    <name type="scientific">Arthrobacter sunyaminii</name>
    <dbReference type="NCBI Taxonomy" id="2816859"/>
    <lineage>
        <taxon>Bacteria</taxon>
        <taxon>Bacillati</taxon>
        <taxon>Actinomycetota</taxon>
        <taxon>Actinomycetes</taxon>
        <taxon>Micrococcales</taxon>
        <taxon>Micrococcaceae</taxon>
        <taxon>Arthrobacter</taxon>
    </lineage>
</organism>
<dbReference type="GO" id="GO:0005737">
    <property type="term" value="C:cytoplasm"/>
    <property type="evidence" value="ECO:0007669"/>
    <property type="project" value="UniProtKB-SubCell"/>
</dbReference>
<reference evidence="11" key="1">
    <citation type="submission" date="2021-06" db="EMBL/GenBank/DDBJ databases">
        <title>Novel species in genus Arthrobacter.</title>
        <authorList>
            <person name="Zhang G."/>
        </authorList>
    </citation>
    <scope>NUCLEOTIDE SEQUENCE</scope>
    <source>
        <strain evidence="11">Zg-ZUI122</strain>
    </source>
</reference>
<dbReference type="GO" id="GO:0032259">
    <property type="term" value="P:methylation"/>
    <property type="evidence" value="ECO:0007669"/>
    <property type="project" value="UniProtKB-KW"/>
</dbReference>
<dbReference type="GO" id="GO:0003908">
    <property type="term" value="F:methylated-DNA-[protein]-cysteine S-methyltransferase activity"/>
    <property type="evidence" value="ECO:0007669"/>
    <property type="project" value="UniProtKB-UniRule"/>
</dbReference>
<evidence type="ECO:0000256" key="5">
    <source>
        <dbReference type="ARBA" id="ARBA00022763"/>
    </source>
</evidence>
<keyword evidence="5 8" id="KW-0227">DNA damage</keyword>
<evidence type="ECO:0000256" key="1">
    <source>
        <dbReference type="ARBA" id="ARBA00001286"/>
    </source>
</evidence>
<keyword evidence="4 8" id="KW-0808">Transferase</keyword>
<feature type="domain" description="Methylated-DNA-[protein]-cysteine S-methyltransferase DNA binding" evidence="9">
    <location>
        <begin position="104"/>
        <end position="183"/>
    </location>
</feature>
<keyword evidence="8" id="KW-0963">Cytoplasm</keyword>
<dbReference type="EC" id="2.1.1.63" evidence="8"/>
<keyword evidence="12" id="KW-1185">Reference proteome</keyword>
<dbReference type="Pfam" id="PF01035">
    <property type="entry name" value="DNA_binding_1"/>
    <property type="match status" value="1"/>
</dbReference>
<evidence type="ECO:0000256" key="4">
    <source>
        <dbReference type="ARBA" id="ARBA00022679"/>
    </source>
</evidence>
<dbReference type="CDD" id="cd06445">
    <property type="entry name" value="ATase"/>
    <property type="match status" value="1"/>
</dbReference>
<proteinExistence type="inferred from homology"/>
<dbReference type="Gene3D" id="3.30.160.70">
    <property type="entry name" value="Methylated DNA-protein cysteine methyltransferase domain"/>
    <property type="match status" value="1"/>
</dbReference>
<accession>A0A975PD73</accession>
<dbReference type="GO" id="GO:0006307">
    <property type="term" value="P:DNA alkylation repair"/>
    <property type="evidence" value="ECO:0007669"/>
    <property type="project" value="UniProtKB-UniRule"/>
</dbReference>
<dbReference type="InterPro" id="IPR008332">
    <property type="entry name" value="MethylG_MeTrfase_N"/>
</dbReference>
<gene>
    <name evidence="11" type="ORF">KG104_11885</name>
</gene>
<dbReference type="SUPFAM" id="SSF46767">
    <property type="entry name" value="Methylated DNA-protein cysteine methyltransferase, C-terminal domain"/>
    <property type="match status" value="1"/>
</dbReference>
<evidence type="ECO:0000256" key="2">
    <source>
        <dbReference type="ARBA" id="ARBA00008711"/>
    </source>
</evidence>
<evidence type="ECO:0000256" key="7">
    <source>
        <dbReference type="ARBA" id="ARBA00049348"/>
    </source>
</evidence>
<comment type="similarity">
    <text evidence="2 8">Belongs to the MGMT family.</text>
</comment>
<dbReference type="PANTHER" id="PTHR10815:SF5">
    <property type="entry name" value="METHYLATED-DNA--PROTEIN-CYSTEINE METHYLTRANSFERASE"/>
    <property type="match status" value="1"/>
</dbReference>
<dbReference type="Gene3D" id="1.10.10.10">
    <property type="entry name" value="Winged helix-like DNA-binding domain superfamily/Winged helix DNA-binding domain"/>
    <property type="match status" value="1"/>
</dbReference>
<dbReference type="InterPro" id="IPR036631">
    <property type="entry name" value="MGMT_N_sf"/>
</dbReference>
<comment type="catalytic activity">
    <reaction evidence="1 8">
        <text>a 4-O-methyl-thymidine in DNA + L-cysteinyl-[protein] = a thymidine in DNA + S-methyl-L-cysteinyl-[protein]</text>
        <dbReference type="Rhea" id="RHEA:53428"/>
        <dbReference type="Rhea" id="RHEA-COMP:10131"/>
        <dbReference type="Rhea" id="RHEA-COMP:10132"/>
        <dbReference type="Rhea" id="RHEA-COMP:13555"/>
        <dbReference type="Rhea" id="RHEA-COMP:13556"/>
        <dbReference type="ChEBI" id="CHEBI:29950"/>
        <dbReference type="ChEBI" id="CHEBI:82612"/>
        <dbReference type="ChEBI" id="CHEBI:137386"/>
        <dbReference type="ChEBI" id="CHEBI:137387"/>
        <dbReference type="EC" id="2.1.1.63"/>
    </reaction>
</comment>
<dbReference type="KEGG" id="asun:KG104_11885"/>
<comment type="caution">
    <text evidence="8">Lacks conserved residue(s) required for the propagation of feature annotation.</text>
</comment>
<evidence type="ECO:0000256" key="8">
    <source>
        <dbReference type="HAMAP-Rule" id="MF_00772"/>
    </source>
</evidence>
<dbReference type="AlphaFoldDB" id="A0A975PD73"/>
<dbReference type="NCBIfam" id="TIGR00589">
    <property type="entry name" value="ogt"/>
    <property type="match status" value="1"/>
</dbReference>
<evidence type="ECO:0000313" key="12">
    <source>
        <dbReference type="Proteomes" id="UP000680588"/>
    </source>
</evidence>
<dbReference type="InterPro" id="IPR036217">
    <property type="entry name" value="MethylDNA_cys_MeTrfase_DNAb"/>
</dbReference>